<proteinExistence type="predicted"/>
<dbReference type="Proteomes" id="UP001189122">
    <property type="component" value="Unassembled WGS sequence"/>
</dbReference>
<organism evidence="1">
    <name type="scientific">Spirodela intermedia</name>
    <name type="common">Intermediate duckweed</name>
    <dbReference type="NCBI Taxonomy" id="51605"/>
    <lineage>
        <taxon>Eukaryota</taxon>
        <taxon>Viridiplantae</taxon>
        <taxon>Streptophyta</taxon>
        <taxon>Embryophyta</taxon>
        <taxon>Tracheophyta</taxon>
        <taxon>Spermatophyta</taxon>
        <taxon>Magnoliopsida</taxon>
        <taxon>Liliopsida</taxon>
        <taxon>Araceae</taxon>
        <taxon>Lemnoideae</taxon>
        <taxon>Spirodela</taxon>
    </lineage>
</organism>
<sequence length="24" mass="2804">MMLIMLQSNFLSPRVSKRTRNLPA</sequence>
<gene>
    <name evidence="1" type="ORF">SI7747_01000009</name>
</gene>
<name>A0A7I8I7E8_SPIIN</name>
<protein>
    <submittedName>
        <fullName evidence="1">Uncharacterized protein</fullName>
    </submittedName>
</protein>
<accession>A0A7I8I7E8</accession>
<dbReference type="EMBL" id="CACRZD030000001">
    <property type="protein sequence ID" value="CAA6653419.1"/>
    <property type="molecule type" value="Genomic_DNA"/>
</dbReference>
<keyword evidence="2" id="KW-1185">Reference proteome</keyword>
<evidence type="ECO:0000313" key="1">
    <source>
        <dbReference type="EMBL" id="CAA2613604.1"/>
    </source>
</evidence>
<reference evidence="1 2" key="1">
    <citation type="submission" date="2019-12" db="EMBL/GenBank/DDBJ databases">
        <authorList>
            <person name="Scholz U."/>
            <person name="Mascher M."/>
            <person name="Fiebig A."/>
        </authorList>
    </citation>
    <scope>NUCLEOTIDE SEQUENCE</scope>
</reference>
<evidence type="ECO:0000313" key="2">
    <source>
        <dbReference type="Proteomes" id="UP001189122"/>
    </source>
</evidence>
<dbReference type="EMBL" id="LR743588">
    <property type="protein sequence ID" value="CAA2613604.1"/>
    <property type="molecule type" value="Genomic_DNA"/>
</dbReference>
<dbReference type="AlphaFoldDB" id="A0A7I8I7E8"/>